<proteinExistence type="predicted"/>
<feature type="domain" description="H repeat-associated protein N-terminal" evidence="1">
    <location>
        <begin position="29"/>
        <end position="107"/>
    </location>
</feature>
<comment type="caution">
    <text evidence="2">The sequence shown here is derived from an EMBL/GenBank/DDBJ whole genome shotgun (WGS) entry which is preliminary data.</text>
</comment>
<evidence type="ECO:0000313" key="3">
    <source>
        <dbReference type="Proteomes" id="UP001501470"/>
    </source>
</evidence>
<dbReference type="Proteomes" id="UP001501470">
    <property type="component" value="Unassembled WGS sequence"/>
</dbReference>
<dbReference type="Pfam" id="PF13808">
    <property type="entry name" value="DDE_Tnp_1_assoc"/>
    <property type="match status" value="1"/>
</dbReference>
<name>A0ABN2DBJ2_9ACTN</name>
<gene>
    <name evidence="2" type="ORF">GCM10009827_115100</name>
</gene>
<keyword evidence="3" id="KW-1185">Reference proteome</keyword>
<sequence length="111" mass="11555">MAASSLIDRLTARTQGVSIDPMQTPALLQALARVPDPRDPRGVIHPLPSLLAVAVAAVLASARSVAAIGEWVADVPAAILAALGVVRDPFTDIHRVPDATTIGRVLAEPRQ</sequence>
<dbReference type="RefSeq" id="WP_344515059.1">
    <property type="nucleotide sequence ID" value="NZ_BAAAQD010000052.1"/>
</dbReference>
<reference evidence="2 3" key="1">
    <citation type="journal article" date="2019" name="Int. J. Syst. Evol. Microbiol.">
        <title>The Global Catalogue of Microorganisms (GCM) 10K type strain sequencing project: providing services to taxonomists for standard genome sequencing and annotation.</title>
        <authorList>
            <consortium name="The Broad Institute Genomics Platform"/>
            <consortium name="The Broad Institute Genome Sequencing Center for Infectious Disease"/>
            <person name="Wu L."/>
            <person name="Ma J."/>
        </authorList>
    </citation>
    <scope>NUCLEOTIDE SEQUENCE [LARGE SCALE GENOMIC DNA]</scope>
    <source>
        <strain evidence="2 3">JCM 15933</strain>
    </source>
</reference>
<dbReference type="InterPro" id="IPR032806">
    <property type="entry name" value="YbfD_N"/>
</dbReference>
<organism evidence="2 3">
    <name type="scientific">Dactylosporangium maewongense</name>
    <dbReference type="NCBI Taxonomy" id="634393"/>
    <lineage>
        <taxon>Bacteria</taxon>
        <taxon>Bacillati</taxon>
        <taxon>Actinomycetota</taxon>
        <taxon>Actinomycetes</taxon>
        <taxon>Micromonosporales</taxon>
        <taxon>Micromonosporaceae</taxon>
        <taxon>Dactylosporangium</taxon>
    </lineage>
</organism>
<evidence type="ECO:0000313" key="2">
    <source>
        <dbReference type="EMBL" id="GAA1574226.1"/>
    </source>
</evidence>
<protein>
    <recommendedName>
        <fullName evidence="1">H repeat-associated protein N-terminal domain-containing protein</fullName>
    </recommendedName>
</protein>
<dbReference type="EMBL" id="BAAAQD010000052">
    <property type="protein sequence ID" value="GAA1574226.1"/>
    <property type="molecule type" value="Genomic_DNA"/>
</dbReference>
<evidence type="ECO:0000259" key="1">
    <source>
        <dbReference type="Pfam" id="PF13808"/>
    </source>
</evidence>
<accession>A0ABN2DBJ2</accession>